<sequence>MNSRYRHPTNRLSSFGLTVFSFILTPDTPGSPDCILLRPYCPPVFCVCLLGMTSLSHASPYPPSYADLAPNSPRFAIYDDPHTSITDKLPGYVPSINHIGLSFLKLESISPLLRSTYDGNDARMPSDFEPVILELNSTQLNVYRLEDSKMFDYSLALFESLSCVDLDPTLNVKDARAVLREAQSMATMDQQNSKRPLFKKGFGFSTQPSLKRKDLATNKYRLVYNLLNFKPDLSRLGDRESLPSTYLKALKSLRGEKLKSYTLQRLVIGNASDYARKPFTLRLRVEKDQLLMCSYSLQQFMEWYFKLSYASDVSLPLESRDLPHVRTVPRRSRRNRMLIGLQSGNGGFDRTANTSRTTITQPRHSGAEALQFEYQNGEIRRNTFSSFGEVDQEVVPLLSVAGRSRTREEDRVFEEDDFDDEEIDFESTEISEVQTPETTPPESIARSTSISESVDDEVDEEDEEDLEGENEFFSQSNQDENFPIALAEAENSDAFDPLEPSPISQYCTNSDDYESRKDQPLTLSWAQEYKELRYMIRCIRPLREKTKWIGSKLVVSQSFYPPEIPQQETTPRRQSDSKTKRFRSILSTRKGDFAAGMTEYRKRSSTMCIEYCVTTGGLTV</sequence>
<dbReference type="RefSeq" id="XP_022457786.1">
    <property type="nucleotide sequence ID" value="XM_022603957.1"/>
</dbReference>
<feature type="compositionally biased region" description="Acidic residues" evidence="1">
    <location>
        <begin position="411"/>
        <end position="429"/>
    </location>
</feature>
<proteinExistence type="predicted"/>
<feature type="region of interest" description="Disordered" evidence="1">
    <location>
        <begin position="492"/>
        <end position="518"/>
    </location>
</feature>
<dbReference type="OrthoDB" id="5865767at2759"/>
<dbReference type="Proteomes" id="UP000019384">
    <property type="component" value="Unassembled WGS sequence"/>
</dbReference>
<evidence type="ECO:0000256" key="1">
    <source>
        <dbReference type="SAM" id="MobiDB-lite"/>
    </source>
</evidence>
<dbReference type="PANTHER" id="PTHR37283">
    <property type="entry name" value="PH DOMAIN-CONTAINING PROTEIN YHR131C"/>
    <property type="match status" value="1"/>
</dbReference>
<reference evidence="2" key="1">
    <citation type="submission" date="2013-12" db="EMBL/GenBank/DDBJ databases">
        <authorList>
            <person name="Genoscope - CEA"/>
        </authorList>
    </citation>
    <scope>NUCLEOTIDE SEQUENCE</scope>
    <source>
        <strain evidence="2">CBS 1993</strain>
    </source>
</reference>
<accession>W6MUN1</accession>
<feature type="region of interest" description="Disordered" evidence="1">
    <location>
        <begin position="405"/>
        <end position="478"/>
    </location>
</feature>
<feature type="compositionally biased region" description="Acidic residues" evidence="1">
    <location>
        <begin position="453"/>
        <end position="470"/>
    </location>
</feature>
<protein>
    <recommendedName>
        <fullName evidence="4">PH domain-containing protein</fullName>
    </recommendedName>
</protein>
<evidence type="ECO:0008006" key="4">
    <source>
        <dbReference type="Google" id="ProtNLM"/>
    </source>
</evidence>
<dbReference type="EMBL" id="HG793126">
    <property type="protein sequence ID" value="CDK25775.1"/>
    <property type="molecule type" value="Genomic_DNA"/>
</dbReference>
<keyword evidence="3" id="KW-1185">Reference proteome</keyword>
<gene>
    <name evidence="2" type="ORF">KUCA_T00001745001</name>
</gene>
<evidence type="ECO:0000313" key="3">
    <source>
        <dbReference type="Proteomes" id="UP000019384"/>
    </source>
</evidence>
<organism evidence="2 3">
    <name type="scientific">Kuraishia capsulata CBS 1993</name>
    <dbReference type="NCBI Taxonomy" id="1382522"/>
    <lineage>
        <taxon>Eukaryota</taxon>
        <taxon>Fungi</taxon>
        <taxon>Dikarya</taxon>
        <taxon>Ascomycota</taxon>
        <taxon>Saccharomycotina</taxon>
        <taxon>Pichiomycetes</taxon>
        <taxon>Pichiales</taxon>
        <taxon>Pichiaceae</taxon>
        <taxon>Kuraishia</taxon>
    </lineage>
</organism>
<dbReference type="AlphaFoldDB" id="W6MUN1"/>
<dbReference type="GeneID" id="34519174"/>
<dbReference type="STRING" id="1382522.W6MUN1"/>
<feature type="compositionally biased region" description="Polar residues" evidence="1">
    <location>
        <begin position="433"/>
        <end position="451"/>
    </location>
</feature>
<name>W6MUN1_9ASCO</name>
<dbReference type="PANTHER" id="PTHR37283:SF1">
    <property type="entry name" value="PH DOMAIN-CONTAINING PROTEIN YHR131C"/>
    <property type="match status" value="1"/>
</dbReference>
<evidence type="ECO:0000313" key="2">
    <source>
        <dbReference type="EMBL" id="CDK25775.1"/>
    </source>
</evidence>
<reference evidence="2" key="2">
    <citation type="submission" date="2014-02" db="EMBL/GenBank/DDBJ databases">
        <title>Complete DNA sequence of /Kuraishia capsulata/ illustrates novel genomic features among budding yeasts (/Saccharomycotina/).</title>
        <authorList>
            <person name="Morales L."/>
            <person name="Noel B."/>
            <person name="Porcel B."/>
            <person name="Marcet-Houben M."/>
            <person name="Hullo M-F."/>
            <person name="Sacerdot C."/>
            <person name="Tekaia F."/>
            <person name="Leh-Louis V."/>
            <person name="Despons L."/>
            <person name="Khanna V."/>
            <person name="Aury J-M."/>
            <person name="Barbe V."/>
            <person name="Couloux A."/>
            <person name="Labadie K."/>
            <person name="Pelletier E."/>
            <person name="Souciet J-L."/>
            <person name="Boekhout T."/>
            <person name="Gabaldon T."/>
            <person name="Wincker P."/>
            <person name="Dujon B."/>
        </authorList>
    </citation>
    <scope>NUCLEOTIDE SEQUENCE</scope>
    <source>
        <strain evidence="2">CBS 1993</strain>
    </source>
</reference>
<dbReference type="HOGENOM" id="CLU_440791_0_0_1"/>